<keyword evidence="5" id="KW-0528">Neurotoxin</keyword>
<dbReference type="PANTHER" id="PTHR24198">
    <property type="entry name" value="ANKYRIN REPEAT AND PROTEIN KINASE DOMAIN-CONTAINING PROTEIN"/>
    <property type="match status" value="1"/>
</dbReference>
<dbReference type="InterPro" id="IPR002110">
    <property type="entry name" value="Ankyrin_rpt"/>
</dbReference>
<evidence type="ECO:0000256" key="8">
    <source>
        <dbReference type="ARBA" id="ARBA00023298"/>
    </source>
</evidence>
<dbReference type="SMART" id="SM00248">
    <property type="entry name" value="ANK"/>
    <property type="match status" value="4"/>
</dbReference>
<dbReference type="InterPro" id="IPR036770">
    <property type="entry name" value="Ankyrin_rpt-contain_sf"/>
</dbReference>
<keyword evidence="5" id="KW-0800">Toxin</keyword>
<dbReference type="Proteomes" id="UP000694941">
    <property type="component" value="Unplaced"/>
</dbReference>
<feature type="repeat" description="ANK" evidence="12">
    <location>
        <begin position="73"/>
        <end position="109"/>
    </location>
</feature>
<dbReference type="GeneID" id="111089650"/>
<feature type="compositionally biased region" description="Basic and acidic residues" evidence="13">
    <location>
        <begin position="244"/>
        <end position="270"/>
    </location>
</feature>
<evidence type="ECO:0000256" key="2">
    <source>
        <dbReference type="ARBA" id="ARBA00022483"/>
    </source>
</evidence>
<evidence type="ECO:0000256" key="7">
    <source>
        <dbReference type="ARBA" id="ARBA00023136"/>
    </source>
</evidence>
<name>A0ABM1TQU0_LIMPO</name>
<evidence type="ECO:0000256" key="5">
    <source>
        <dbReference type="ARBA" id="ARBA00023028"/>
    </source>
</evidence>
<dbReference type="RefSeq" id="XP_022258246.1">
    <property type="nucleotide sequence ID" value="XM_022402538.1"/>
</dbReference>
<dbReference type="SUPFAM" id="SSF48403">
    <property type="entry name" value="Ankyrin repeat"/>
    <property type="match status" value="1"/>
</dbReference>
<keyword evidence="7" id="KW-0472">Membrane</keyword>
<evidence type="ECO:0000256" key="3">
    <source>
        <dbReference type="ARBA" id="ARBA00022537"/>
    </source>
</evidence>
<dbReference type="PANTHER" id="PTHR24198:SF165">
    <property type="entry name" value="ANKYRIN REPEAT-CONTAINING PROTEIN-RELATED"/>
    <property type="match status" value="1"/>
</dbReference>
<evidence type="ECO:0000256" key="1">
    <source>
        <dbReference type="ARBA" id="ARBA00004175"/>
    </source>
</evidence>
<comment type="subcellular location">
    <subcellularLocation>
        <location evidence="1">Target cell membrane</location>
    </subcellularLocation>
</comment>
<feature type="region of interest" description="Disordered" evidence="13">
    <location>
        <begin position="243"/>
        <end position="270"/>
    </location>
</feature>
<organism evidence="14 15">
    <name type="scientific">Limulus polyphemus</name>
    <name type="common">Atlantic horseshoe crab</name>
    <dbReference type="NCBI Taxonomy" id="6850"/>
    <lineage>
        <taxon>Eukaryota</taxon>
        <taxon>Metazoa</taxon>
        <taxon>Ecdysozoa</taxon>
        <taxon>Arthropoda</taxon>
        <taxon>Chelicerata</taxon>
        <taxon>Merostomata</taxon>
        <taxon>Xiphosura</taxon>
        <taxon>Limulidae</taxon>
        <taxon>Limulus</taxon>
    </lineage>
</organism>
<evidence type="ECO:0000256" key="12">
    <source>
        <dbReference type="PROSITE-ProRule" id="PRU00023"/>
    </source>
</evidence>
<accession>A0ABM1TQU0</accession>
<evidence type="ECO:0000256" key="4">
    <source>
        <dbReference type="ARBA" id="ARBA00022737"/>
    </source>
</evidence>
<evidence type="ECO:0000256" key="9">
    <source>
        <dbReference type="ARBA" id="ARBA00049657"/>
    </source>
</evidence>
<evidence type="ECO:0000313" key="15">
    <source>
        <dbReference type="RefSeq" id="XP_022258246.1"/>
    </source>
</evidence>
<evidence type="ECO:0000313" key="14">
    <source>
        <dbReference type="Proteomes" id="UP000694941"/>
    </source>
</evidence>
<reference evidence="15" key="1">
    <citation type="submission" date="2025-08" db="UniProtKB">
        <authorList>
            <consortium name="RefSeq"/>
        </authorList>
    </citation>
    <scope>IDENTIFICATION</scope>
    <source>
        <tissue evidence="15">Muscle</tissue>
    </source>
</reference>
<keyword evidence="3" id="KW-1052">Target cell membrane</keyword>
<evidence type="ECO:0000256" key="6">
    <source>
        <dbReference type="ARBA" id="ARBA00023043"/>
    </source>
</evidence>
<dbReference type="Pfam" id="PF12796">
    <property type="entry name" value="Ank_2"/>
    <property type="match status" value="1"/>
</dbReference>
<dbReference type="PROSITE" id="PS50088">
    <property type="entry name" value="ANK_REPEAT"/>
    <property type="match status" value="1"/>
</dbReference>
<sequence length="295" mass="34223">MTQAVESDDSRQQFWKVQRIWQRIIEDLDLQVDRACGWHTGLCRYIEKGDVETVEKIFKYDPIFANQPIYQHLRKTSLYIACKTLNGQKAVSMVKVLLKYGANPNIRTKTGITPLMKFLKKDRSNVPSVEELAVSVVADLLNAGSFVNITDKKGNTALKIALEYGRLECLNVLLQHIHKKSVGRKRCLRFFSRTGRLPKEWLIMLKAGAGDLRMLDHLLQDRKREEGLEIERMRIQIEIAKFTQPKEEGPKNDNGVRDSRPKLPKFDEHKDDTNAFLDRYERFAQSQNWYKGDKA</sequence>
<gene>
    <name evidence="15" type="primary">LOC111089650</name>
</gene>
<keyword evidence="5" id="KW-0638">Presynaptic neurotoxin</keyword>
<keyword evidence="4" id="KW-0677">Repeat</keyword>
<keyword evidence="14" id="KW-1185">Reference proteome</keyword>
<evidence type="ECO:0000256" key="10">
    <source>
        <dbReference type="ARBA" id="ARBA00049715"/>
    </source>
</evidence>
<comment type="similarity">
    <text evidence="9">Belongs to the cationic peptide 01 (latrotoxin) family. 03 (alpha-latrotoxin) subfamily.</text>
</comment>
<feature type="non-terminal residue" evidence="15">
    <location>
        <position position="295"/>
    </location>
</feature>
<comment type="subunit">
    <text evidence="10">Homotetramer in membranes.</text>
</comment>
<evidence type="ECO:0000256" key="11">
    <source>
        <dbReference type="ARBA" id="ARBA00049811"/>
    </source>
</evidence>
<evidence type="ECO:0000256" key="13">
    <source>
        <dbReference type="SAM" id="MobiDB-lite"/>
    </source>
</evidence>
<dbReference type="Gene3D" id="1.25.40.20">
    <property type="entry name" value="Ankyrin repeat-containing domain"/>
    <property type="match status" value="1"/>
</dbReference>
<proteinExistence type="inferred from homology"/>
<keyword evidence="2" id="KW-0268">Exocytosis</keyword>
<keyword evidence="6 12" id="KW-0040">ANK repeat</keyword>
<protein>
    <recommendedName>
        <fullName evidence="11">Alpha-latrotoxin</fullName>
    </recommendedName>
</protein>
<keyword evidence="8" id="KW-1053">Target membrane</keyword>